<feature type="region of interest" description="Disordered" evidence="1">
    <location>
        <begin position="54"/>
        <end position="162"/>
    </location>
</feature>
<feature type="transmembrane region" description="Helical" evidence="2">
    <location>
        <begin position="12"/>
        <end position="37"/>
    </location>
</feature>
<feature type="domain" description="SPOR" evidence="3">
    <location>
        <begin position="180"/>
        <end position="258"/>
    </location>
</feature>
<feature type="compositionally biased region" description="Pro residues" evidence="1">
    <location>
        <begin position="85"/>
        <end position="97"/>
    </location>
</feature>
<reference evidence="4" key="1">
    <citation type="submission" date="2019-10" db="EMBL/GenBank/DDBJ databases">
        <title>Metagenomic sequencing of thiosulfate-disproportionating enrichment culture.</title>
        <authorList>
            <person name="Umezawa K."/>
            <person name="Kojima H."/>
            <person name="Fukui M."/>
        </authorList>
    </citation>
    <scope>NUCLEOTIDE SEQUENCE</scope>
    <source>
        <strain evidence="4">45J</strain>
    </source>
</reference>
<dbReference type="Pfam" id="PF05036">
    <property type="entry name" value="SPOR"/>
    <property type="match status" value="1"/>
</dbReference>
<dbReference type="GO" id="GO:0032153">
    <property type="term" value="C:cell division site"/>
    <property type="evidence" value="ECO:0007669"/>
    <property type="project" value="TreeGrafter"/>
</dbReference>
<dbReference type="InterPro" id="IPR007730">
    <property type="entry name" value="SPOR-like_dom"/>
</dbReference>
<evidence type="ECO:0000256" key="1">
    <source>
        <dbReference type="SAM" id="MobiDB-lite"/>
    </source>
</evidence>
<keyword evidence="2" id="KW-0812">Transmembrane</keyword>
<feature type="compositionally biased region" description="Basic and acidic residues" evidence="1">
    <location>
        <begin position="54"/>
        <end position="69"/>
    </location>
</feature>
<evidence type="ECO:0000259" key="3">
    <source>
        <dbReference type="PROSITE" id="PS51724"/>
    </source>
</evidence>
<sequence>MRIRGTERSSILLLNKSTVIIGAIVIIILSFGVGYFWGYKGGNILQTEEELKKDVEQKPSLPPEDKRVLETTSTTPKEAPIAPSIKPPEFPQEPPPQKLAEPEKELPKEQKTTESKSGKSHGEEIAEDKSEQKEKDSPEVKGHEVKIETKTKTKENAAVANKEKNTVKSIAKKNVPAKTSKSVKLYTIQFGAFPNKEGAEQLRQSLNSKGIKAYIVSKAEGDPYFRVRVGTYKSKREAEIAAVSMRKKTGMQNFVTAK</sequence>
<dbReference type="InterPro" id="IPR052521">
    <property type="entry name" value="Cell_div_SPOR-domain"/>
</dbReference>
<feature type="compositionally biased region" description="Basic and acidic residues" evidence="1">
    <location>
        <begin position="100"/>
        <end position="162"/>
    </location>
</feature>
<dbReference type="EMBL" id="BLAB01000001">
    <property type="protein sequence ID" value="GER93959.1"/>
    <property type="molecule type" value="Genomic_DNA"/>
</dbReference>
<comment type="caution">
    <text evidence="4">The sequence shown here is derived from an EMBL/GenBank/DDBJ whole genome shotgun (WGS) entry which is preliminary data.</text>
</comment>
<accession>A0A5J4L745</accession>
<keyword evidence="2" id="KW-0472">Membrane</keyword>
<dbReference type="PANTHER" id="PTHR38687:SF1">
    <property type="entry name" value="CELL DIVISION PROTEIN DEDD"/>
    <property type="match status" value="1"/>
</dbReference>
<name>A0A5J4L745_9ZZZZ</name>
<organism evidence="4">
    <name type="scientific">hot springs metagenome</name>
    <dbReference type="NCBI Taxonomy" id="433727"/>
    <lineage>
        <taxon>unclassified sequences</taxon>
        <taxon>metagenomes</taxon>
        <taxon>ecological metagenomes</taxon>
    </lineage>
</organism>
<dbReference type="GO" id="GO:0032506">
    <property type="term" value="P:cytokinetic process"/>
    <property type="evidence" value="ECO:0007669"/>
    <property type="project" value="TreeGrafter"/>
</dbReference>
<dbReference type="PROSITE" id="PS51724">
    <property type="entry name" value="SPOR"/>
    <property type="match status" value="1"/>
</dbReference>
<proteinExistence type="predicted"/>
<protein>
    <recommendedName>
        <fullName evidence="3">SPOR domain-containing protein</fullName>
    </recommendedName>
</protein>
<evidence type="ECO:0000256" key="2">
    <source>
        <dbReference type="SAM" id="Phobius"/>
    </source>
</evidence>
<dbReference type="GO" id="GO:0042834">
    <property type="term" value="F:peptidoglycan binding"/>
    <property type="evidence" value="ECO:0007669"/>
    <property type="project" value="InterPro"/>
</dbReference>
<keyword evidence="2" id="KW-1133">Transmembrane helix</keyword>
<gene>
    <name evidence="4" type="ORF">A45J_1717</name>
</gene>
<dbReference type="InterPro" id="IPR036680">
    <property type="entry name" value="SPOR-like_sf"/>
</dbReference>
<dbReference type="AlphaFoldDB" id="A0A5J4L745"/>
<dbReference type="Gene3D" id="3.30.70.1070">
    <property type="entry name" value="Sporulation related repeat"/>
    <property type="match status" value="1"/>
</dbReference>
<dbReference type="SUPFAM" id="SSF110997">
    <property type="entry name" value="Sporulation related repeat"/>
    <property type="match status" value="1"/>
</dbReference>
<dbReference type="GO" id="GO:0030428">
    <property type="term" value="C:cell septum"/>
    <property type="evidence" value="ECO:0007669"/>
    <property type="project" value="TreeGrafter"/>
</dbReference>
<evidence type="ECO:0000313" key="4">
    <source>
        <dbReference type="EMBL" id="GER93959.1"/>
    </source>
</evidence>
<dbReference type="PANTHER" id="PTHR38687">
    <property type="entry name" value="CELL DIVISION PROTEIN DEDD-RELATED"/>
    <property type="match status" value="1"/>
</dbReference>